<gene>
    <name evidence="9" type="ORF">CSOJ01_02048</name>
</gene>
<comment type="caution">
    <text evidence="9">The sequence shown here is derived from an EMBL/GenBank/DDBJ whole genome shotgun (WGS) entry which is preliminary data.</text>
</comment>
<dbReference type="InterPro" id="IPR016024">
    <property type="entry name" value="ARM-type_fold"/>
</dbReference>
<feature type="compositionally biased region" description="Polar residues" evidence="7">
    <location>
        <begin position="118"/>
        <end position="131"/>
    </location>
</feature>
<keyword evidence="4" id="KW-0779">Telomere</keyword>
<evidence type="ECO:0000256" key="5">
    <source>
        <dbReference type="ARBA" id="ARBA00023242"/>
    </source>
</evidence>
<dbReference type="GO" id="GO:0000723">
    <property type="term" value="P:telomere maintenance"/>
    <property type="evidence" value="ECO:0007669"/>
    <property type="project" value="TreeGrafter"/>
</dbReference>
<sequence length="1760" mass="195752">MGSVEVPSSRLESLPPRPPTPPRETSVALDAVSQRLLVLPRSSDPRSSLHTPPSVHSPLSGDSTNPSLRRARKRVGFSAKTQYNEAPDYAAPNSQHRGSPLSAPSSAQPKPVKGILKQPSSPSPLSTGTKVDVATPTNISDMLESTVKQLAGTDRDSKRDAYTTLVMTLKTSNNLPDRIALQSKMGLFVQFIQRDITTKSPTTGGLDVPLVNNALSLLATFLHFPAIASTIASDFGVFFIDHCIRSFEDPSTPKDVARHLMHAVATQDFPAKVMTSDRVRRLVAALRKIDEHINGKSIVMSRILIYRRLVQQTKQLMVIHFDWVHDLLTDMLSSVRDLRSAAISLGFEAVYTYGREKSLSRKMMEIFDTSIEEMKFAEYYHRQLYNMAKSKEDRQVTAAVPKIWSIIILFLRCPFERWQFFNQWLQLIQLSFNNNDHPQTKQEANFAWNRFVWSMHTEGQSFARLLPTLYQPLSSQLKSKYTSKHIREVVFGGVCNLLYYTFRPGTSPALLDNYWDACVRPITEPPKAPARNPDAVDEHMRQATLILIGLFDSSTPRIWREERIRETTLARPEELPAIDPKWLRRNAANVFQVIDPIMERHFLELADRESQVHRLWRTLVGSVSSAASKEIKVSVDTTAFISQMCGLLLKHWETGLGDATEPNSETAARFLASARELVSVAVEGLGLLPFTEKMISLGRLHIFTPVSTPSHRPGKNSGDTRTPLHHLFGLISRLPPGISDNEDFLDFFKGIMSPFFAPKSAKSRAELAQEMLAVIPIWSPPVAQSPYAPWVFASECLSATFNMSQNSAQTTSSTGEPVLGQEFRTIVRLLERGWKETPNLPWQHWCNLYSLLSNRSSEEAGEAGRALGAIEPLAKVIRESLPGDRAAAVSPKSVVAVTELLSVSTHPIDRQAVEAARRRLWGTAVTGPRSSSFDPFDSLYKLTNDILERLYESGERDGLDDSVATLLKELAGFLNRCNAELISRTVVNLENGLAMWIRDSQGIIKTRQSPALSEAVKQLWDALSKIVLFGDKPEDIQLDTFEELLCAAFESKHRHIVNSVSERWNGIFGSAENVQYPEHLKAVLLCIQPVVDITLPGLEIATTTSTGQNRSFIESQDDIEMLSVESTRSSRKVLQPTPTSNKSSPLASANLLESAAQRQVDNVAKKTRGRPRRTPRLRHDDSQIQFAPIEKSPLNPSASDESQALTERQKEIRERQKDTSALFPEMRTSSPPQPTEPEPPTMAPASEQAPETPKDVTPKRSQRYEEFVSSTPTPRRGQALAMADNDQDMTDPPSSPPEPRPFPLLTQIKSRSSSRSELEDWQFSSSPVSGSPPAEAEAEATVGEPSELELPSEVSFQNDHSQPSPDLSAVNDSFQVVPSSMAEPELPPAAFETAKDVLQQAEQAEQPKSEPGPLPKPIEAPSTPQNTRMIDLEEPRSGNEVFVDAPSSPAPNVLTRSASRNAANLKQSFEMSEGDEHSMLRLIVELDRRKCDIPLSDYPAESPPKSSKVPRESKKQQPAVLDCITVRGEDDDEEEDEEEEDEEEGVEDEPAELALSQPETRSLRSKSRSPAVPSTPATRSASSSPDKSGNNKRKRDTPSKYDTRRKKRRSVGDEDEVAQSQLQASQLHVPLLGDDSLRDSQLSALLDTPSRRSTGSRSEEYEAELQSQVVLEQQEADIRLSQWQEPVPENAENSMDVDSVAQPTVPADEPTKDVSMLDALSGVLDDLRSAALSRDEVYKMEDMLMDIKRELFAAERRGRA</sequence>
<keyword evidence="3" id="KW-0158">Chromosome</keyword>
<keyword evidence="6" id="KW-0131">Cell cycle</keyword>
<dbReference type="GO" id="GO:0005634">
    <property type="term" value="C:nucleus"/>
    <property type="evidence" value="ECO:0007669"/>
    <property type="project" value="UniProtKB-SubCell"/>
</dbReference>
<feature type="compositionally biased region" description="Pro residues" evidence="7">
    <location>
        <begin position="1293"/>
        <end position="1302"/>
    </location>
</feature>
<dbReference type="Pfam" id="PF12231">
    <property type="entry name" value="Rif1_N"/>
    <property type="match status" value="1"/>
</dbReference>
<dbReference type="Proteomes" id="UP000652219">
    <property type="component" value="Unassembled WGS sequence"/>
</dbReference>
<protein>
    <submittedName>
        <fullName evidence="9">Telomere length regulator protein</fullName>
    </submittedName>
</protein>
<dbReference type="InterPro" id="IPR022031">
    <property type="entry name" value="Rif1_N"/>
</dbReference>
<evidence type="ECO:0000256" key="4">
    <source>
        <dbReference type="ARBA" id="ARBA00022895"/>
    </source>
</evidence>
<feature type="compositionally biased region" description="Low complexity" evidence="7">
    <location>
        <begin position="1569"/>
        <end position="1585"/>
    </location>
</feature>
<feature type="region of interest" description="Disordered" evidence="7">
    <location>
        <begin position="82"/>
        <end position="131"/>
    </location>
</feature>
<evidence type="ECO:0000259" key="8">
    <source>
        <dbReference type="Pfam" id="PF12231"/>
    </source>
</evidence>
<feature type="compositionally biased region" description="Polar residues" evidence="7">
    <location>
        <begin position="1354"/>
        <end position="1378"/>
    </location>
</feature>
<accession>A0A8H6JS92</accession>
<feature type="region of interest" description="Disordered" evidence="7">
    <location>
        <begin position="1"/>
        <end position="68"/>
    </location>
</feature>
<feature type="region of interest" description="Disordered" evidence="7">
    <location>
        <begin position="1124"/>
        <end position="1459"/>
    </location>
</feature>
<feature type="domain" description="Telomere-associated protein Rif1 N-terminal" evidence="8">
    <location>
        <begin position="150"/>
        <end position="519"/>
    </location>
</feature>
<evidence type="ECO:0000313" key="10">
    <source>
        <dbReference type="Proteomes" id="UP000652219"/>
    </source>
</evidence>
<dbReference type="EMBL" id="WIGN01000017">
    <property type="protein sequence ID" value="KAF6818167.1"/>
    <property type="molecule type" value="Genomic_DNA"/>
</dbReference>
<feature type="compositionally biased region" description="Basic residues" evidence="7">
    <location>
        <begin position="1165"/>
        <end position="1176"/>
    </location>
</feature>
<dbReference type="PANTHER" id="PTHR22928">
    <property type="entry name" value="TELOMERE-ASSOCIATED PROTEIN RIF1"/>
    <property type="match status" value="1"/>
</dbReference>
<feature type="region of interest" description="Disordered" evidence="7">
    <location>
        <begin position="1494"/>
        <end position="1667"/>
    </location>
</feature>
<evidence type="ECO:0000313" key="9">
    <source>
        <dbReference type="EMBL" id="KAF6818167.1"/>
    </source>
</evidence>
<feature type="compositionally biased region" description="Basic and acidic residues" evidence="7">
    <location>
        <begin position="1252"/>
        <end position="1266"/>
    </location>
</feature>
<dbReference type="GO" id="GO:0140445">
    <property type="term" value="C:chromosome, telomeric repeat region"/>
    <property type="evidence" value="ECO:0007669"/>
    <property type="project" value="TreeGrafter"/>
</dbReference>
<reference evidence="9 10" key="1">
    <citation type="journal article" date="2020" name="Phytopathology">
        <title>Genome Sequence Resources of Colletotrichum truncatum, C. plurivorum, C. musicola, and C. sojae: Four Species Pathogenic to Soybean (Glycine max).</title>
        <authorList>
            <person name="Rogerio F."/>
            <person name="Boufleur T.R."/>
            <person name="Ciampi-Guillardi M."/>
            <person name="Sukno S.A."/>
            <person name="Thon M.R."/>
            <person name="Massola Junior N.S."/>
            <person name="Baroncelli R."/>
        </authorList>
    </citation>
    <scope>NUCLEOTIDE SEQUENCE [LARGE SCALE GENOMIC DNA]</scope>
    <source>
        <strain evidence="9 10">LFN0009</strain>
    </source>
</reference>
<feature type="compositionally biased region" description="Low complexity" evidence="7">
    <location>
        <begin position="1324"/>
        <end position="1353"/>
    </location>
</feature>
<feature type="compositionally biased region" description="Pro residues" evidence="7">
    <location>
        <begin position="1231"/>
        <end position="1242"/>
    </location>
</feature>
<keyword evidence="5" id="KW-0539">Nucleus</keyword>
<proteinExistence type="predicted"/>
<keyword evidence="10" id="KW-1185">Reference proteome</keyword>
<feature type="compositionally biased region" description="Acidic residues" evidence="7">
    <location>
        <begin position="1529"/>
        <end position="1551"/>
    </location>
</feature>
<evidence type="ECO:0000256" key="1">
    <source>
        <dbReference type="ARBA" id="ARBA00004123"/>
    </source>
</evidence>
<organism evidence="9 10">
    <name type="scientific">Colletotrichum sojae</name>
    <dbReference type="NCBI Taxonomy" id="2175907"/>
    <lineage>
        <taxon>Eukaryota</taxon>
        <taxon>Fungi</taxon>
        <taxon>Dikarya</taxon>
        <taxon>Ascomycota</taxon>
        <taxon>Pezizomycotina</taxon>
        <taxon>Sordariomycetes</taxon>
        <taxon>Hypocreomycetidae</taxon>
        <taxon>Glomerellales</taxon>
        <taxon>Glomerellaceae</taxon>
        <taxon>Colletotrichum</taxon>
        <taxon>Colletotrichum orchidearum species complex</taxon>
    </lineage>
</organism>
<evidence type="ECO:0000256" key="3">
    <source>
        <dbReference type="ARBA" id="ARBA00022454"/>
    </source>
</evidence>
<name>A0A8H6JS92_9PEZI</name>
<dbReference type="SUPFAM" id="SSF48371">
    <property type="entry name" value="ARM repeat"/>
    <property type="match status" value="1"/>
</dbReference>
<evidence type="ECO:0000256" key="2">
    <source>
        <dbReference type="ARBA" id="ARBA00004574"/>
    </source>
</evidence>
<feature type="compositionally biased region" description="Polar residues" evidence="7">
    <location>
        <begin position="1136"/>
        <end position="1147"/>
    </location>
</feature>
<comment type="subcellular location">
    <subcellularLocation>
        <location evidence="2">Chromosome</location>
        <location evidence="2">Telomere</location>
    </subcellularLocation>
    <subcellularLocation>
        <location evidence="1">Nucleus</location>
    </subcellularLocation>
</comment>
<feature type="compositionally biased region" description="Polar residues" evidence="7">
    <location>
        <begin position="1194"/>
        <end position="1206"/>
    </location>
</feature>
<feature type="compositionally biased region" description="Polar residues" evidence="7">
    <location>
        <begin position="92"/>
        <end position="108"/>
    </location>
</feature>
<evidence type="ECO:0000256" key="6">
    <source>
        <dbReference type="ARBA" id="ARBA00023306"/>
    </source>
</evidence>
<dbReference type="PANTHER" id="PTHR22928:SF3">
    <property type="entry name" value="TELOMERE-ASSOCIATED PROTEIN RIF1"/>
    <property type="match status" value="1"/>
</dbReference>
<evidence type="ECO:0000256" key="7">
    <source>
        <dbReference type="SAM" id="MobiDB-lite"/>
    </source>
</evidence>
<feature type="compositionally biased region" description="Basic and acidic residues" evidence="7">
    <location>
        <begin position="1207"/>
        <end position="1218"/>
    </location>
</feature>
<feature type="region of interest" description="Disordered" evidence="7">
    <location>
        <begin position="1689"/>
        <end position="1713"/>
    </location>
</feature>